<dbReference type="EMBL" id="DRGL01000010">
    <property type="protein sequence ID" value="HEA19557.1"/>
    <property type="molecule type" value="Genomic_DNA"/>
</dbReference>
<dbReference type="Gene3D" id="3.30.420.10">
    <property type="entry name" value="Ribonuclease H-like superfamily/Ribonuclease H"/>
    <property type="match status" value="1"/>
</dbReference>
<sequence>MEYTTFEQLALPKWIKVDNGSEFVRKVLDKWACGNLVELDFSKPSKPTDNPSIASFNGSFRDECLNVFRFL</sequence>
<evidence type="ECO:0000259" key="1">
    <source>
        <dbReference type="PROSITE" id="PS50994"/>
    </source>
</evidence>
<dbReference type="AlphaFoldDB" id="A0A831QMD4"/>
<dbReference type="InterPro" id="IPR036397">
    <property type="entry name" value="RNaseH_sf"/>
</dbReference>
<dbReference type="Proteomes" id="UP000886191">
    <property type="component" value="Unassembled WGS sequence"/>
</dbReference>
<feature type="domain" description="Integrase catalytic" evidence="1">
    <location>
        <begin position="1"/>
        <end position="71"/>
    </location>
</feature>
<dbReference type="PANTHER" id="PTHR47515">
    <property type="entry name" value="LOW CALCIUM RESPONSE LOCUS PROTEIN T"/>
    <property type="match status" value="1"/>
</dbReference>
<comment type="caution">
    <text evidence="2">The sequence shown here is derived from an EMBL/GenBank/DDBJ whole genome shotgun (WGS) entry which is preliminary data.</text>
</comment>
<proteinExistence type="predicted"/>
<dbReference type="GO" id="GO:0015074">
    <property type="term" value="P:DNA integration"/>
    <property type="evidence" value="ECO:0007669"/>
    <property type="project" value="InterPro"/>
</dbReference>
<dbReference type="GO" id="GO:0003676">
    <property type="term" value="F:nucleic acid binding"/>
    <property type="evidence" value="ECO:0007669"/>
    <property type="project" value="InterPro"/>
</dbReference>
<reference evidence="2" key="1">
    <citation type="journal article" date="2020" name="mSystems">
        <title>Genome- and Community-Level Interaction Insights into Carbon Utilization and Element Cycling Functions of Hydrothermarchaeota in Hydrothermal Sediment.</title>
        <authorList>
            <person name="Zhou Z."/>
            <person name="Liu Y."/>
            <person name="Xu W."/>
            <person name="Pan J."/>
            <person name="Luo Z.H."/>
            <person name="Li M."/>
        </authorList>
    </citation>
    <scope>NUCLEOTIDE SEQUENCE [LARGE SCALE GENOMIC DNA]</scope>
    <source>
        <strain evidence="2">HyVt-345</strain>
    </source>
</reference>
<dbReference type="InterPro" id="IPR001584">
    <property type="entry name" value="Integrase_cat-core"/>
</dbReference>
<name>A0A831QMD4_9FLAO</name>
<dbReference type="InterPro" id="IPR012337">
    <property type="entry name" value="RNaseH-like_sf"/>
</dbReference>
<dbReference type="PANTHER" id="PTHR47515:SF1">
    <property type="entry name" value="BLR2054 PROTEIN"/>
    <property type="match status" value="1"/>
</dbReference>
<accession>A0A831QMD4</accession>
<dbReference type="Pfam" id="PF13683">
    <property type="entry name" value="rve_3"/>
    <property type="match status" value="1"/>
</dbReference>
<gene>
    <name evidence="2" type="ORF">ENH87_01405</name>
</gene>
<dbReference type="PROSITE" id="PS50994">
    <property type="entry name" value="INTEGRASE"/>
    <property type="match status" value="1"/>
</dbReference>
<protein>
    <submittedName>
        <fullName evidence="2">Transposase</fullName>
    </submittedName>
</protein>
<organism evidence="2">
    <name type="scientific">Pricia antarctica</name>
    <dbReference type="NCBI Taxonomy" id="641691"/>
    <lineage>
        <taxon>Bacteria</taxon>
        <taxon>Pseudomonadati</taxon>
        <taxon>Bacteroidota</taxon>
        <taxon>Flavobacteriia</taxon>
        <taxon>Flavobacteriales</taxon>
        <taxon>Flavobacteriaceae</taxon>
        <taxon>Pricia</taxon>
    </lineage>
</organism>
<evidence type="ECO:0000313" key="2">
    <source>
        <dbReference type="EMBL" id="HEA19557.1"/>
    </source>
</evidence>
<dbReference type="SUPFAM" id="SSF53098">
    <property type="entry name" value="Ribonuclease H-like"/>
    <property type="match status" value="1"/>
</dbReference>